<evidence type="ECO:0000313" key="2">
    <source>
        <dbReference type="Proteomes" id="UP001079535"/>
    </source>
</evidence>
<organism evidence="1 2">
    <name type="scientific">Mediterraneibacter gnavus</name>
    <name type="common">Ruminococcus gnavus</name>
    <dbReference type="NCBI Taxonomy" id="33038"/>
    <lineage>
        <taxon>Bacteria</taxon>
        <taxon>Bacillati</taxon>
        <taxon>Bacillota</taxon>
        <taxon>Clostridia</taxon>
        <taxon>Lachnospirales</taxon>
        <taxon>Lachnospiraceae</taxon>
        <taxon>Mediterraneibacter</taxon>
    </lineage>
</organism>
<sequence length="88" mass="10108">MRLDIKDLVDKKFQNKNQFAKAIGVGYPAACKLYDGDTSKINFDTLERICIALECTPTDLFKSEDPALNRLLLYYCKLHESNEKDDTE</sequence>
<dbReference type="AlphaFoldDB" id="A0A396GH59"/>
<dbReference type="GO" id="GO:0003677">
    <property type="term" value="F:DNA binding"/>
    <property type="evidence" value="ECO:0007669"/>
    <property type="project" value="InterPro"/>
</dbReference>
<protein>
    <submittedName>
        <fullName evidence="1">Helix-turn-helix transcriptional regulator</fullName>
    </submittedName>
</protein>
<dbReference type="InterPro" id="IPR010982">
    <property type="entry name" value="Lambda_DNA-bd_dom_sf"/>
</dbReference>
<dbReference type="PROSITE" id="PS50943">
    <property type="entry name" value="HTH_CROC1"/>
    <property type="match status" value="1"/>
</dbReference>
<dbReference type="Pfam" id="PF13443">
    <property type="entry name" value="HTH_26"/>
    <property type="match status" value="1"/>
</dbReference>
<dbReference type="GeneID" id="57432485"/>
<reference evidence="1" key="1">
    <citation type="submission" date="2022-11" db="EMBL/GenBank/DDBJ databases">
        <title>Temperate bacteriophages infecting mucin-degrading bacterium Ruminococcus gnavus from the human gut.</title>
        <authorList>
            <person name="Buttimer C."/>
        </authorList>
    </citation>
    <scope>NUCLEOTIDE SEQUENCE</scope>
    <source>
        <strain evidence="1">CCUG 49994</strain>
    </source>
</reference>
<dbReference type="InterPro" id="IPR001387">
    <property type="entry name" value="Cro/C1-type_HTH"/>
</dbReference>
<dbReference type="EMBL" id="JAPRAY010000003">
    <property type="protein sequence ID" value="MCZ0666583.1"/>
    <property type="molecule type" value="Genomic_DNA"/>
</dbReference>
<gene>
    <name evidence="1" type="ORF">OZZ17_03405</name>
</gene>
<proteinExistence type="predicted"/>
<dbReference type="SUPFAM" id="SSF47413">
    <property type="entry name" value="lambda repressor-like DNA-binding domains"/>
    <property type="match status" value="1"/>
</dbReference>
<evidence type="ECO:0000313" key="1">
    <source>
        <dbReference type="EMBL" id="MCZ0666583.1"/>
    </source>
</evidence>
<dbReference type="Gene3D" id="1.10.260.40">
    <property type="entry name" value="lambda repressor-like DNA-binding domains"/>
    <property type="match status" value="1"/>
</dbReference>
<dbReference type="RefSeq" id="WP_004840017.1">
    <property type="nucleotide sequence ID" value="NZ_CABKQB010000010.1"/>
</dbReference>
<dbReference type="Proteomes" id="UP001079535">
    <property type="component" value="Unassembled WGS sequence"/>
</dbReference>
<name>A0A396GH59_MEDGN</name>
<comment type="caution">
    <text evidence="1">The sequence shown here is derived from an EMBL/GenBank/DDBJ whole genome shotgun (WGS) entry which is preliminary data.</text>
</comment>
<accession>A0A396GH59</accession>